<organism evidence="1 2">
    <name type="scientific">Nonlabens marinus S1-08</name>
    <dbReference type="NCBI Taxonomy" id="1454201"/>
    <lineage>
        <taxon>Bacteria</taxon>
        <taxon>Pseudomonadati</taxon>
        <taxon>Bacteroidota</taxon>
        <taxon>Flavobacteriia</taxon>
        <taxon>Flavobacteriales</taxon>
        <taxon>Flavobacteriaceae</taxon>
        <taxon>Nonlabens</taxon>
    </lineage>
</organism>
<dbReference type="Proteomes" id="UP000031760">
    <property type="component" value="Chromosome"/>
</dbReference>
<evidence type="ECO:0008006" key="3">
    <source>
        <dbReference type="Google" id="ProtNLM"/>
    </source>
</evidence>
<dbReference type="STRING" id="1454201.NMS_0760"/>
<dbReference type="InterPro" id="IPR036583">
    <property type="entry name" value="23S_rRNA_IVS_sf"/>
</dbReference>
<dbReference type="KEGG" id="nmf:NMS_0760"/>
<dbReference type="Pfam" id="PF05635">
    <property type="entry name" value="23S_rRNA_IVP"/>
    <property type="match status" value="1"/>
</dbReference>
<dbReference type="PIRSF" id="PIRSF035652">
    <property type="entry name" value="CHP02436"/>
    <property type="match status" value="1"/>
</dbReference>
<reference evidence="1 2" key="1">
    <citation type="journal article" date="2014" name="Proc. Natl. Acad. Sci. U.S.A.">
        <title>Functional characterization of flavobacteria rhodopsins reveals a unique class of light-driven chloride pump in bacteria.</title>
        <authorList>
            <person name="Yoshizawa S."/>
            <person name="Kumagai Y."/>
            <person name="Kim H."/>
            <person name="Ogura Y."/>
            <person name="Hayashi T."/>
            <person name="Iwasaki W."/>
            <person name="DeLong E.F."/>
            <person name="Kogure K."/>
        </authorList>
    </citation>
    <scope>NUCLEOTIDE SEQUENCE [LARGE SCALE GENOMIC DNA]</scope>
    <source>
        <strain evidence="1 2">S1-08</strain>
    </source>
</reference>
<dbReference type="InterPro" id="IPR012657">
    <property type="entry name" value="23S_rRNA-intervening_sequence"/>
</dbReference>
<evidence type="ECO:0000313" key="2">
    <source>
        <dbReference type="Proteomes" id="UP000031760"/>
    </source>
</evidence>
<dbReference type="AlphaFoldDB" id="W8VP13"/>
<dbReference type="Gene3D" id="1.20.1440.60">
    <property type="entry name" value="23S rRNA-intervening sequence"/>
    <property type="match status" value="1"/>
</dbReference>
<dbReference type="SUPFAM" id="SSF158446">
    <property type="entry name" value="IVS-encoded protein-like"/>
    <property type="match status" value="1"/>
</dbReference>
<dbReference type="EMBL" id="AP014548">
    <property type="protein sequence ID" value="BAO54769.1"/>
    <property type="molecule type" value="Genomic_DNA"/>
</dbReference>
<gene>
    <name evidence="1" type="ORF">NMS_0760</name>
</gene>
<sequence length="109" mass="12603">MTFNFSLNIIEFVQQLKQQKDWDLASQLFRSGTSIGSNVWEAQNAESSKDFIHKFKISAKECDETEYWLALCKASVHLPTPEEKLFTDRESISKVLSKIIGTTKRNMNR</sequence>
<proteinExistence type="predicted"/>
<name>W8VP13_9FLAO</name>
<dbReference type="NCBIfam" id="TIGR02436">
    <property type="entry name" value="four helix bundle protein"/>
    <property type="match status" value="1"/>
</dbReference>
<dbReference type="PANTHER" id="PTHR38471">
    <property type="entry name" value="FOUR HELIX BUNDLE PROTEIN"/>
    <property type="match status" value="1"/>
</dbReference>
<dbReference type="PANTHER" id="PTHR38471:SF2">
    <property type="entry name" value="FOUR HELIX BUNDLE PROTEIN"/>
    <property type="match status" value="1"/>
</dbReference>
<protein>
    <recommendedName>
        <fullName evidence="3">Four helix bundle protein</fullName>
    </recommendedName>
</protein>
<dbReference type="HOGENOM" id="CLU_129874_2_0_10"/>
<accession>W8VP13</accession>
<keyword evidence="2" id="KW-1185">Reference proteome</keyword>
<evidence type="ECO:0000313" key="1">
    <source>
        <dbReference type="EMBL" id="BAO54769.1"/>
    </source>
</evidence>